<evidence type="ECO:0000256" key="11">
    <source>
        <dbReference type="HAMAP-Rule" id="MF_01227"/>
    </source>
</evidence>
<dbReference type="PANTHER" id="PTHR11550:SF0">
    <property type="entry name" value="CTP SYNTHASE-RELATED"/>
    <property type="match status" value="1"/>
</dbReference>
<reference evidence="12 13" key="1">
    <citation type="submission" date="2015-12" db="EMBL/GenBank/DDBJ databases">
        <title>Genome sequence of Aneurinibacillus soli.</title>
        <authorList>
            <person name="Lee J.S."/>
            <person name="Lee K.C."/>
            <person name="Kim K.K."/>
            <person name="Lee B.W."/>
        </authorList>
    </citation>
    <scope>NUCLEOTIDE SEQUENCE [LARGE SCALE GENOMIC DNA]</scope>
    <source>
        <strain evidence="12 13">CB4</strain>
    </source>
</reference>
<dbReference type="CDD" id="cd01746">
    <property type="entry name" value="GATase1_CTP_Synthase"/>
    <property type="match status" value="1"/>
</dbReference>
<feature type="binding site" evidence="11">
    <location>
        <position position="71"/>
    </location>
    <ligand>
        <name>ATP</name>
        <dbReference type="ChEBI" id="CHEBI:30616"/>
    </ligand>
</feature>
<dbReference type="GO" id="GO:0044210">
    <property type="term" value="P:'de novo' CTP biosynthetic process"/>
    <property type="evidence" value="ECO:0007669"/>
    <property type="project" value="UniProtKB-UniRule"/>
</dbReference>
<evidence type="ECO:0000256" key="1">
    <source>
        <dbReference type="ARBA" id="ARBA00005171"/>
    </source>
</evidence>
<sequence length="533" mass="59462">MAKYIFVTGGVVSSLGKGITAASLGRLLKNRGLQVTIQKFDPYINVDPGTMSPYQHGEVFVTEDGAETDLDLGHYERFIDINLNSNSNVTTGKIYSSVITKERRGDYLGGTVQVIPHITNEIKERVFRAGREANVDVVITEIGGTVGDIESLPFLEAIRQIKSDVGRDNVMYIHCTLMPYLKAAGELKTKPTQHSVKELRSLGIQPNVIVCRTEHSISQDMKDKLALFCDIDPKAVVECVDADSLYEVPLMLKDQGLDDYVCNHLNLTCPEADMTDWMKLLHKVKNLSHTTTIAMVGKYVALHDAYISIAEALYHAGYENDTDVKIEWVDAEEVYEHNVAEMLGHVDGILIPGGFGDRGVEGKIIATKYARENKVPFFGICLGMQVAVIEFARHVVGLQDANSSEINPATPYPVIDILPDQKDIENLGGTMRLGLYPCKVEKDTMAHAAYGEDLVYERHRHRYEFNNEYREQLQKAGLRVSGTSPDGRLVEVVEIPEHPWFLAGQFHPEFASRPNRPQPLFRDFVGAALQLKK</sequence>
<dbReference type="InterPro" id="IPR029062">
    <property type="entry name" value="Class_I_gatase-like"/>
</dbReference>
<dbReference type="Gene3D" id="3.40.50.300">
    <property type="entry name" value="P-loop containing nucleotide triphosphate hydrolases"/>
    <property type="match status" value="1"/>
</dbReference>
<protein>
    <recommendedName>
        <fullName evidence="11">CTP synthase</fullName>
        <ecNumber evidence="11">6.3.4.2</ecNumber>
    </recommendedName>
    <alternativeName>
        <fullName evidence="11">Cytidine 5'-triphosphate synthase</fullName>
    </alternativeName>
    <alternativeName>
        <fullName evidence="11">Cytidine triphosphate synthetase</fullName>
        <shortName evidence="11">CTP synthetase</shortName>
        <shortName evidence="11">CTPS</shortName>
    </alternativeName>
    <alternativeName>
        <fullName evidence="11">UTP--ammonia ligase</fullName>
    </alternativeName>
</protein>
<feature type="binding site" evidence="11">
    <location>
        <position position="224"/>
    </location>
    <ligand>
        <name>CTP</name>
        <dbReference type="ChEBI" id="CHEBI:37563"/>
        <note>allosteric inhibitor</note>
    </ligand>
</feature>
<comment type="function">
    <text evidence="11">Catalyzes the ATP-dependent amination of UTP to CTP with either L-glutamine or ammonia as the source of nitrogen. Regulates intracellular CTP levels through interactions with the four ribonucleotide triphosphates.</text>
</comment>
<feature type="binding site" evidence="11">
    <location>
        <position position="242"/>
    </location>
    <ligand>
        <name>ATP</name>
        <dbReference type="ChEBI" id="CHEBI:30616"/>
    </ligand>
</feature>
<keyword evidence="8 11" id="KW-0315">Glutamine amidotransferase</keyword>
<comment type="similarity">
    <text evidence="2 11">Belongs to the CTP synthase family.</text>
</comment>
<gene>
    <name evidence="11 12" type="primary">pyrG</name>
    <name evidence="12" type="ORF">CB4_00561</name>
</gene>
<dbReference type="Gene3D" id="3.40.50.880">
    <property type="match status" value="1"/>
</dbReference>
<comment type="pathway">
    <text evidence="1 11">Pyrimidine metabolism; CTP biosynthesis via de novo pathway; CTP from UDP: step 2/2.</text>
</comment>
<dbReference type="InterPro" id="IPR017456">
    <property type="entry name" value="CTP_synthase_N"/>
</dbReference>
<dbReference type="SUPFAM" id="SSF52317">
    <property type="entry name" value="Class I glutamine amidotransferase-like"/>
    <property type="match status" value="1"/>
</dbReference>
<evidence type="ECO:0000256" key="10">
    <source>
        <dbReference type="ARBA" id="ARBA00047781"/>
    </source>
</evidence>
<dbReference type="InterPro" id="IPR004468">
    <property type="entry name" value="CTP_synthase"/>
</dbReference>
<comment type="caution">
    <text evidence="11">Lacks conserved residue(s) required for the propagation of feature annotation.</text>
</comment>
<keyword evidence="4 11" id="KW-0479">Metal-binding</keyword>
<feature type="active site" description="Nucleophile; for glutamine hydrolysis" evidence="11">
    <location>
        <position position="381"/>
    </location>
</feature>
<evidence type="ECO:0000256" key="6">
    <source>
        <dbReference type="ARBA" id="ARBA00022840"/>
    </source>
</evidence>
<dbReference type="Pfam" id="PF06418">
    <property type="entry name" value="CTP_synth_N"/>
    <property type="match status" value="1"/>
</dbReference>
<feature type="binding site" evidence="11">
    <location>
        <position position="13"/>
    </location>
    <ligand>
        <name>CTP</name>
        <dbReference type="ChEBI" id="CHEBI:37563"/>
        <note>allosteric inhibitor</note>
    </ligand>
</feature>
<dbReference type="KEGG" id="asoc:CB4_00561"/>
<dbReference type="GO" id="GO:0097268">
    <property type="term" value="C:cytoophidium"/>
    <property type="evidence" value="ECO:0007669"/>
    <property type="project" value="UniProtKB-ARBA"/>
</dbReference>
<organism evidence="12 13">
    <name type="scientific">Aneurinibacillus soli</name>
    <dbReference type="NCBI Taxonomy" id="1500254"/>
    <lineage>
        <taxon>Bacteria</taxon>
        <taxon>Bacillati</taxon>
        <taxon>Bacillota</taxon>
        <taxon>Bacilli</taxon>
        <taxon>Bacillales</taxon>
        <taxon>Paenibacillaceae</taxon>
        <taxon>Aneurinibacillus group</taxon>
        <taxon>Aneurinibacillus</taxon>
    </lineage>
</organism>
<dbReference type="GO" id="GO:0005829">
    <property type="term" value="C:cytosol"/>
    <property type="evidence" value="ECO:0007669"/>
    <property type="project" value="TreeGrafter"/>
</dbReference>
<dbReference type="GO" id="GO:0005524">
    <property type="term" value="F:ATP binding"/>
    <property type="evidence" value="ECO:0007669"/>
    <property type="project" value="UniProtKB-KW"/>
</dbReference>
<dbReference type="FunFam" id="3.40.50.300:FF:000009">
    <property type="entry name" value="CTP synthase"/>
    <property type="match status" value="1"/>
</dbReference>
<evidence type="ECO:0000256" key="9">
    <source>
        <dbReference type="ARBA" id="ARBA00022975"/>
    </source>
</evidence>
<comment type="catalytic activity">
    <reaction evidence="11">
        <text>L-glutamine + H2O = L-glutamate + NH4(+)</text>
        <dbReference type="Rhea" id="RHEA:15889"/>
        <dbReference type="ChEBI" id="CHEBI:15377"/>
        <dbReference type="ChEBI" id="CHEBI:28938"/>
        <dbReference type="ChEBI" id="CHEBI:29985"/>
        <dbReference type="ChEBI" id="CHEBI:58359"/>
    </reaction>
</comment>
<dbReference type="EC" id="6.3.4.2" evidence="11"/>
<dbReference type="UniPathway" id="UPA00159">
    <property type="reaction ID" value="UER00277"/>
</dbReference>
<feature type="binding site" evidence="11">
    <location>
        <position position="405"/>
    </location>
    <ligand>
        <name>L-glutamine</name>
        <dbReference type="ChEBI" id="CHEBI:58359"/>
    </ligand>
</feature>
<evidence type="ECO:0000256" key="2">
    <source>
        <dbReference type="ARBA" id="ARBA00007533"/>
    </source>
</evidence>
<comment type="activity regulation">
    <text evidence="11">Allosterically activated by GTP, when glutamine is the substrate; GTP has no effect on the reaction when ammonia is the substrate. The allosteric effector GTP functions by stabilizing the protein conformation that binds the tetrahedral intermediate(s) formed during glutamine hydrolysis. Inhibited by the product CTP, via allosteric rather than competitive inhibition.</text>
</comment>
<feature type="active site" evidence="11">
    <location>
        <position position="507"/>
    </location>
</feature>
<dbReference type="Proteomes" id="UP000217696">
    <property type="component" value="Chromosome"/>
</dbReference>
<dbReference type="GO" id="GO:0003883">
    <property type="term" value="F:CTP synthase activity"/>
    <property type="evidence" value="ECO:0007669"/>
    <property type="project" value="UniProtKB-UniRule"/>
</dbReference>
<feature type="binding site" evidence="11">
    <location>
        <position position="354"/>
    </location>
    <ligand>
        <name>L-glutamine</name>
        <dbReference type="ChEBI" id="CHEBI:58359"/>
    </ligand>
</feature>
<name>A0A0U5AW49_9BACL</name>
<dbReference type="GO" id="GO:0046872">
    <property type="term" value="F:metal ion binding"/>
    <property type="evidence" value="ECO:0007669"/>
    <property type="project" value="UniProtKB-KW"/>
</dbReference>
<dbReference type="PROSITE" id="PS51273">
    <property type="entry name" value="GATASE_TYPE_1"/>
    <property type="match status" value="1"/>
</dbReference>
<proteinExistence type="inferred from homology"/>
<keyword evidence="6 11" id="KW-0067">ATP-binding</keyword>
<dbReference type="SUPFAM" id="SSF52540">
    <property type="entry name" value="P-loop containing nucleoside triphosphate hydrolases"/>
    <property type="match status" value="1"/>
</dbReference>
<dbReference type="GO" id="GO:0042802">
    <property type="term" value="F:identical protein binding"/>
    <property type="evidence" value="ECO:0007669"/>
    <property type="project" value="TreeGrafter"/>
</dbReference>
<feature type="binding site" evidence="11">
    <location>
        <position position="462"/>
    </location>
    <ligand>
        <name>L-glutamine</name>
        <dbReference type="ChEBI" id="CHEBI:58359"/>
    </ligand>
</feature>
<dbReference type="Pfam" id="PF00117">
    <property type="entry name" value="GATase"/>
    <property type="match status" value="1"/>
</dbReference>
<feature type="binding site" evidence="11">
    <location>
        <position position="224"/>
    </location>
    <ligand>
        <name>UTP</name>
        <dbReference type="ChEBI" id="CHEBI:46398"/>
    </ligand>
</feature>
<feature type="binding site" evidence="11">
    <location>
        <begin position="188"/>
        <end position="193"/>
    </location>
    <ligand>
        <name>UTP</name>
        <dbReference type="ChEBI" id="CHEBI:46398"/>
    </ligand>
</feature>
<dbReference type="CDD" id="cd03113">
    <property type="entry name" value="CTPS_N"/>
    <property type="match status" value="1"/>
</dbReference>
<dbReference type="InterPro" id="IPR033828">
    <property type="entry name" value="GATase1_CTP_Synthase"/>
</dbReference>
<dbReference type="GO" id="GO:0019856">
    <property type="term" value="P:pyrimidine nucleobase biosynthetic process"/>
    <property type="evidence" value="ECO:0007669"/>
    <property type="project" value="TreeGrafter"/>
</dbReference>
<dbReference type="GO" id="GO:0004359">
    <property type="term" value="F:glutaminase activity"/>
    <property type="evidence" value="ECO:0007669"/>
    <property type="project" value="RHEA"/>
</dbReference>
<feature type="region of interest" description="Amidoligase domain" evidence="11">
    <location>
        <begin position="1"/>
        <end position="267"/>
    </location>
</feature>
<feature type="binding site" evidence="11">
    <location>
        <position position="54"/>
    </location>
    <ligand>
        <name>L-glutamine</name>
        <dbReference type="ChEBI" id="CHEBI:58359"/>
    </ligand>
</feature>
<keyword evidence="5 11" id="KW-0547">Nucleotide-binding</keyword>
<dbReference type="InterPro" id="IPR017926">
    <property type="entry name" value="GATASE"/>
</dbReference>
<dbReference type="AlphaFoldDB" id="A0A0U5AW49"/>
<keyword evidence="9 11" id="KW-0665">Pyrimidine biosynthesis</keyword>
<accession>A0A0U5AW49</accession>
<dbReference type="RefSeq" id="WP_096463485.1">
    <property type="nucleotide sequence ID" value="NZ_AP017312.1"/>
</dbReference>
<keyword evidence="7 11" id="KW-0460">Magnesium</keyword>
<feature type="binding site" evidence="11">
    <location>
        <position position="13"/>
    </location>
    <ligand>
        <name>UTP</name>
        <dbReference type="ChEBI" id="CHEBI:46398"/>
    </ligand>
</feature>
<evidence type="ECO:0000256" key="3">
    <source>
        <dbReference type="ARBA" id="ARBA00022598"/>
    </source>
</evidence>
<feature type="binding site" evidence="11">
    <location>
        <begin position="148"/>
        <end position="150"/>
    </location>
    <ligand>
        <name>CTP</name>
        <dbReference type="ChEBI" id="CHEBI:37563"/>
        <note>allosteric inhibitor</note>
    </ligand>
</feature>
<evidence type="ECO:0000256" key="8">
    <source>
        <dbReference type="ARBA" id="ARBA00022962"/>
    </source>
</evidence>
<comment type="subunit">
    <text evidence="11">Homotetramer.</text>
</comment>
<dbReference type="EMBL" id="AP017312">
    <property type="protein sequence ID" value="BAU26434.1"/>
    <property type="molecule type" value="Genomic_DNA"/>
</dbReference>
<dbReference type="OrthoDB" id="9801107at2"/>
<feature type="binding site" evidence="11">
    <location>
        <position position="71"/>
    </location>
    <ligand>
        <name>Mg(2+)</name>
        <dbReference type="ChEBI" id="CHEBI:18420"/>
    </ligand>
</feature>
<dbReference type="NCBIfam" id="NF003792">
    <property type="entry name" value="PRK05380.1"/>
    <property type="match status" value="1"/>
</dbReference>
<keyword evidence="13" id="KW-1185">Reference proteome</keyword>
<evidence type="ECO:0000256" key="5">
    <source>
        <dbReference type="ARBA" id="ARBA00022741"/>
    </source>
</evidence>
<evidence type="ECO:0000256" key="7">
    <source>
        <dbReference type="ARBA" id="ARBA00022842"/>
    </source>
</evidence>
<comment type="catalytic activity">
    <reaction evidence="10 11">
        <text>UTP + L-glutamine + ATP + H2O = CTP + L-glutamate + ADP + phosphate + 2 H(+)</text>
        <dbReference type="Rhea" id="RHEA:26426"/>
        <dbReference type="ChEBI" id="CHEBI:15377"/>
        <dbReference type="ChEBI" id="CHEBI:15378"/>
        <dbReference type="ChEBI" id="CHEBI:29985"/>
        <dbReference type="ChEBI" id="CHEBI:30616"/>
        <dbReference type="ChEBI" id="CHEBI:37563"/>
        <dbReference type="ChEBI" id="CHEBI:43474"/>
        <dbReference type="ChEBI" id="CHEBI:46398"/>
        <dbReference type="ChEBI" id="CHEBI:58359"/>
        <dbReference type="ChEBI" id="CHEBI:456216"/>
        <dbReference type="EC" id="6.3.4.2"/>
    </reaction>
</comment>
<feature type="binding site" evidence="11">
    <location>
        <begin position="14"/>
        <end position="19"/>
    </location>
    <ligand>
        <name>ATP</name>
        <dbReference type="ChEBI" id="CHEBI:30616"/>
    </ligand>
</feature>
<dbReference type="FunFam" id="3.40.50.880:FF:000002">
    <property type="entry name" value="CTP synthase"/>
    <property type="match status" value="1"/>
</dbReference>
<keyword evidence="3 11" id="KW-0436">Ligase</keyword>
<feature type="binding site" evidence="11">
    <location>
        <position position="141"/>
    </location>
    <ligand>
        <name>Mg(2+)</name>
        <dbReference type="ChEBI" id="CHEBI:18420"/>
    </ligand>
</feature>
<comment type="catalytic activity">
    <reaction evidence="11">
        <text>UTP + NH4(+) + ATP = CTP + ADP + phosphate + 2 H(+)</text>
        <dbReference type="Rhea" id="RHEA:16597"/>
        <dbReference type="ChEBI" id="CHEBI:15378"/>
        <dbReference type="ChEBI" id="CHEBI:28938"/>
        <dbReference type="ChEBI" id="CHEBI:30616"/>
        <dbReference type="ChEBI" id="CHEBI:37563"/>
        <dbReference type="ChEBI" id="CHEBI:43474"/>
        <dbReference type="ChEBI" id="CHEBI:46398"/>
        <dbReference type="ChEBI" id="CHEBI:456216"/>
    </reaction>
</comment>
<dbReference type="NCBIfam" id="TIGR00337">
    <property type="entry name" value="PyrG"/>
    <property type="match status" value="1"/>
</dbReference>
<dbReference type="InterPro" id="IPR027417">
    <property type="entry name" value="P-loop_NTPase"/>
</dbReference>
<dbReference type="HAMAP" id="MF_01227">
    <property type="entry name" value="PyrG"/>
    <property type="match status" value="1"/>
</dbReference>
<evidence type="ECO:0000256" key="4">
    <source>
        <dbReference type="ARBA" id="ARBA00022723"/>
    </source>
</evidence>
<evidence type="ECO:0000313" key="12">
    <source>
        <dbReference type="EMBL" id="BAU26434.1"/>
    </source>
</evidence>
<comment type="miscellaneous">
    <text evidence="11">CTPSs have evolved a hybrid strategy for distinguishing between UTP and CTP. The overlapping regions of the product feedback inhibitory and substrate sites recognize a common feature in both compounds, the triphosphate moiety. To differentiate isosteric substrate and product pyrimidine rings, an additional pocket far from the expected kinase/ligase catalytic site, specifically recognizes the cytosine and ribose portions of the product inhibitor.</text>
</comment>
<feature type="active site" evidence="11">
    <location>
        <position position="509"/>
    </location>
</feature>
<dbReference type="PANTHER" id="PTHR11550">
    <property type="entry name" value="CTP SYNTHASE"/>
    <property type="match status" value="1"/>
</dbReference>
<feature type="binding site" evidence="11">
    <location>
        <begin position="382"/>
        <end position="385"/>
    </location>
    <ligand>
        <name>L-glutamine</name>
        <dbReference type="ChEBI" id="CHEBI:58359"/>
    </ligand>
</feature>
<evidence type="ECO:0000313" key="13">
    <source>
        <dbReference type="Proteomes" id="UP000217696"/>
    </source>
</evidence>
<feature type="binding site" evidence="11">
    <location>
        <begin position="188"/>
        <end position="193"/>
    </location>
    <ligand>
        <name>CTP</name>
        <dbReference type="ChEBI" id="CHEBI:37563"/>
        <note>allosteric inhibitor</note>
    </ligand>
</feature>